<dbReference type="PANTHER" id="PTHR38440">
    <property type="entry name" value="UPF0398 PROTEIN YPSA"/>
    <property type="match status" value="1"/>
</dbReference>
<dbReference type="PANTHER" id="PTHR38440:SF1">
    <property type="entry name" value="UPF0398 PROTEIN SPR0331"/>
    <property type="match status" value="1"/>
</dbReference>
<comment type="similarity">
    <text evidence="1">Belongs to the UPF0398 family.</text>
</comment>
<proteinExistence type="inferred from homology"/>
<evidence type="ECO:0000313" key="3">
    <source>
        <dbReference type="Proteomes" id="UP001500782"/>
    </source>
</evidence>
<dbReference type="SUPFAM" id="SSF102405">
    <property type="entry name" value="MCP/YpsA-like"/>
    <property type="match status" value="1"/>
</dbReference>
<gene>
    <name evidence="2" type="ORF">GCM10008967_42940</name>
</gene>
<organism evidence="2 3">
    <name type="scientific">Bacillus carboniphilus</name>
    <dbReference type="NCBI Taxonomy" id="86663"/>
    <lineage>
        <taxon>Bacteria</taxon>
        <taxon>Bacillati</taxon>
        <taxon>Bacillota</taxon>
        <taxon>Bacilli</taxon>
        <taxon>Bacillales</taxon>
        <taxon>Bacillaceae</taxon>
        <taxon>Bacillus</taxon>
    </lineage>
</organism>
<dbReference type="PIRSF" id="PIRSF021290">
    <property type="entry name" value="DUF1273"/>
    <property type="match status" value="1"/>
</dbReference>
<dbReference type="Gene3D" id="3.40.50.450">
    <property type="match status" value="1"/>
</dbReference>
<protein>
    <recommendedName>
        <fullName evidence="1">UPF0398 protein GCM10008967_42940</fullName>
    </recommendedName>
</protein>
<comment type="caution">
    <text evidence="2">The sequence shown here is derived from an EMBL/GenBank/DDBJ whole genome shotgun (WGS) entry which is preliminary data.</text>
</comment>
<reference evidence="3" key="1">
    <citation type="journal article" date="2019" name="Int. J. Syst. Evol. Microbiol.">
        <title>The Global Catalogue of Microorganisms (GCM) 10K type strain sequencing project: providing services to taxonomists for standard genome sequencing and annotation.</title>
        <authorList>
            <consortium name="The Broad Institute Genomics Platform"/>
            <consortium name="The Broad Institute Genome Sequencing Center for Infectious Disease"/>
            <person name="Wu L."/>
            <person name="Ma J."/>
        </authorList>
    </citation>
    <scope>NUCLEOTIDE SEQUENCE [LARGE SCALE GENOMIC DNA]</scope>
    <source>
        <strain evidence="3">JCM 9731</strain>
    </source>
</reference>
<name>A0ABP3GL82_9BACI</name>
<dbReference type="NCBIfam" id="NF010181">
    <property type="entry name" value="PRK13660.1"/>
    <property type="match status" value="1"/>
</dbReference>
<dbReference type="Pfam" id="PF06908">
    <property type="entry name" value="YpsA"/>
    <property type="match status" value="1"/>
</dbReference>
<sequence>MTKVFYCTGYKGFELGIFKRDHEAVRYIKKALEKEFRLLMDEGLEWLLTSAQLGVDLWALEVGIELREEFPSLKIGAIEPFQGQSEKWNEENQAWYNEIILNVDYTNSLYHQPYKGPYMFRQHQEFILHKTDGVIILYDPEREGSPKYFYEAANAYRNKAPYEVRSITFYDLQQVVENEHDHF</sequence>
<dbReference type="HAMAP" id="MF_01575">
    <property type="entry name" value="UPF0398"/>
    <property type="match status" value="1"/>
</dbReference>
<dbReference type="InterPro" id="IPR010697">
    <property type="entry name" value="YspA"/>
</dbReference>
<keyword evidence="3" id="KW-1185">Reference proteome</keyword>
<dbReference type="RefSeq" id="WP_343804064.1">
    <property type="nucleotide sequence ID" value="NZ_BAAADJ010000064.1"/>
</dbReference>
<evidence type="ECO:0000313" key="2">
    <source>
        <dbReference type="EMBL" id="GAA0348024.1"/>
    </source>
</evidence>
<dbReference type="Proteomes" id="UP001500782">
    <property type="component" value="Unassembled WGS sequence"/>
</dbReference>
<dbReference type="EMBL" id="BAAADJ010000064">
    <property type="protein sequence ID" value="GAA0348024.1"/>
    <property type="molecule type" value="Genomic_DNA"/>
</dbReference>
<accession>A0ABP3GL82</accession>
<evidence type="ECO:0000256" key="1">
    <source>
        <dbReference type="HAMAP-Rule" id="MF_01575"/>
    </source>
</evidence>